<dbReference type="STRING" id="1354304.XPG1_3214"/>
<feature type="domain" description="Transposase IS110-like N-terminal" evidence="2">
    <location>
        <begin position="35"/>
        <end position="173"/>
    </location>
</feature>
<dbReference type="GO" id="GO:0003677">
    <property type="term" value="F:DNA binding"/>
    <property type="evidence" value="ECO:0007669"/>
    <property type="project" value="InterPro"/>
</dbReference>
<dbReference type="GO" id="GO:0006313">
    <property type="term" value="P:DNA transposition"/>
    <property type="evidence" value="ECO:0007669"/>
    <property type="project" value="InterPro"/>
</dbReference>
<dbReference type="Pfam" id="PF01548">
    <property type="entry name" value="DEDD_Tnp_IS110"/>
    <property type="match status" value="1"/>
</dbReference>
<dbReference type="PANTHER" id="PTHR33055:SF3">
    <property type="entry name" value="PUTATIVE TRANSPOSASE FOR IS117-RELATED"/>
    <property type="match status" value="1"/>
</dbReference>
<feature type="domain" description="Transposase IS116/IS110/IS902 C-terminal" evidence="3">
    <location>
        <begin position="239"/>
        <end position="314"/>
    </location>
</feature>
<dbReference type="InterPro" id="IPR003346">
    <property type="entry name" value="Transposase_20"/>
</dbReference>
<evidence type="ECO:0000259" key="3">
    <source>
        <dbReference type="Pfam" id="PF02371"/>
    </source>
</evidence>
<name>A0A068R9K8_9GAMM</name>
<dbReference type="AlphaFoldDB" id="A0A068R9K8"/>
<dbReference type="EMBL" id="FO704551">
    <property type="protein sequence ID" value="CDG22850.1"/>
    <property type="molecule type" value="Genomic_DNA"/>
</dbReference>
<accession>A0A068R9K8</accession>
<protein>
    <submittedName>
        <fullName evidence="4">Transposase</fullName>
    </submittedName>
</protein>
<dbReference type="Proteomes" id="UP000032735">
    <property type="component" value="Chromosome"/>
</dbReference>
<dbReference type="InterPro" id="IPR002525">
    <property type="entry name" value="Transp_IS110-like_N"/>
</dbReference>
<sequence>MQVWSLTDSRHHSAQYGMHKAPSDWRLHNMKYIPVGVDIAKHLIQIHFINEHTGEVVDKQLRSQDFLTFFSNREPCLIGMEACGGAQHWARELEKQGHKVKLMQGRFVKAFVMGNKNDVMDARAIWMAVQQLGKAIAVKTEEQQSILVLHRSRRQRVKFRTAQINALHGTLLEFSETIHKGRAAMDRELPAALERMKTKLPPYLITVLEDQYNRLSELDSLIEGLEKQLISVAKQSETCRRLMEIPGVGPLIATAAVATMGEASVFKSGREFAAYIGLVPKQTGSGGKVRLLGISKRGDTYLRTLFIHGARAAALLAKEPGPWITELKKRRPTSVAIVAMANKLARTVWAIAAHARQYDKNHVSIRPY</sequence>
<evidence type="ECO:0000313" key="5">
    <source>
        <dbReference type="Proteomes" id="UP000032735"/>
    </source>
</evidence>
<reference evidence="4 5" key="1">
    <citation type="submission" date="2013-07" db="EMBL/GenBank/DDBJ databases">
        <authorList>
            <person name="Genoscope - CEA"/>
        </authorList>
    </citation>
    <scope>NUCLEOTIDE SEQUENCE [LARGE SCALE GENOMIC DNA]</scope>
    <source>
        <strain evidence="4 5">G6</strain>
    </source>
</reference>
<dbReference type="InterPro" id="IPR047650">
    <property type="entry name" value="Transpos_IS110"/>
</dbReference>
<proteinExistence type="predicted"/>
<evidence type="ECO:0000256" key="1">
    <source>
        <dbReference type="SAM" id="Coils"/>
    </source>
</evidence>
<evidence type="ECO:0000313" key="4">
    <source>
        <dbReference type="EMBL" id="CDG22850.1"/>
    </source>
</evidence>
<dbReference type="Pfam" id="PF02371">
    <property type="entry name" value="Transposase_20"/>
    <property type="match status" value="1"/>
</dbReference>
<dbReference type="PANTHER" id="PTHR33055">
    <property type="entry name" value="TRANSPOSASE FOR INSERTION SEQUENCE ELEMENT IS1111A"/>
    <property type="match status" value="1"/>
</dbReference>
<evidence type="ECO:0000259" key="2">
    <source>
        <dbReference type="Pfam" id="PF01548"/>
    </source>
</evidence>
<gene>
    <name evidence="4" type="ORF">XPG1_3214</name>
</gene>
<dbReference type="KEGG" id="xpo:XPG1_3214"/>
<dbReference type="GO" id="GO:0004803">
    <property type="term" value="F:transposase activity"/>
    <property type="evidence" value="ECO:0007669"/>
    <property type="project" value="InterPro"/>
</dbReference>
<organism evidence="4 5">
    <name type="scientific">Xenorhabdus poinarii G6</name>
    <dbReference type="NCBI Taxonomy" id="1354304"/>
    <lineage>
        <taxon>Bacteria</taxon>
        <taxon>Pseudomonadati</taxon>
        <taxon>Pseudomonadota</taxon>
        <taxon>Gammaproteobacteria</taxon>
        <taxon>Enterobacterales</taxon>
        <taxon>Morganellaceae</taxon>
        <taxon>Xenorhabdus</taxon>
    </lineage>
</organism>
<dbReference type="HOGENOM" id="CLU_036902_3_1_6"/>
<feature type="coiled-coil region" evidence="1">
    <location>
        <begin position="208"/>
        <end position="235"/>
    </location>
</feature>
<keyword evidence="1" id="KW-0175">Coiled coil</keyword>
<keyword evidence="5" id="KW-1185">Reference proteome</keyword>
<dbReference type="NCBIfam" id="NF033542">
    <property type="entry name" value="transpos_IS110"/>
    <property type="match status" value="1"/>
</dbReference>